<dbReference type="PROSITE" id="PS51118">
    <property type="entry name" value="HTH_HXLR"/>
    <property type="match status" value="1"/>
</dbReference>
<dbReference type="Pfam" id="PF01638">
    <property type="entry name" value="HxlR"/>
    <property type="match status" value="1"/>
</dbReference>
<dbReference type="GO" id="GO:0003677">
    <property type="term" value="F:DNA binding"/>
    <property type="evidence" value="ECO:0007669"/>
    <property type="project" value="UniProtKB-KW"/>
</dbReference>
<evidence type="ECO:0000313" key="5">
    <source>
        <dbReference type="EMBL" id="MBH0777125.1"/>
    </source>
</evidence>
<keyword evidence="3" id="KW-0804">Transcription</keyword>
<organism evidence="5 6">
    <name type="scientific">Nocardia bovistercoris</name>
    <dbReference type="NCBI Taxonomy" id="2785916"/>
    <lineage>
        <taxon>Bacteria</taxon>
        <taxon>Bacillati</taxon>
        <taxon>Actinomycetota</taxon>
        <taxon>Actinomycetes</taxon>
        <taxon>Mycobacteriales</taxon>
        <taxon>Nocardiaceae</taxon>
        <taxon>Nocardia</taxon>
    </lineage>
</organism>
<proteinExistence type="predicted"/>
<dbReference type="InterPro" id="IPR002577">
    <property type="entry name" value="HTH_HxlR"/>
</dbReference>
<dbReference type="RefSeq" id="WP_196149443.1">
    <property type="nucleotide sequence ID" value="NZ_JADMLG010000004.1"/>
</dbReference>
<keyword evidence="2" id="KW-0238">DNA-binding</keyword>
<dbReference type="PANTHER" id="PTHR33204:SF18">
    <property type="entry name" value="TRANSCRIPTIONAL REGULATORY PROTEIN"/>
    <property type="match status" value="1"/>
</dbReference>
<evidence type="ECO:0000259" key="4">
    <source>
        <dbReference type="PROSITE" id="PS51118"/>
    </source>
</evidence>
<accession>A0A931N0C9</accession>
<dbReference type="Proteomes" id="UP000655751">
    <property type="component" value="Unassembled WGS sequence"/>
</dbReference>
<keyword evidence="6" id="KW-1185">Reference proteome</keyword>
<dbReference type="EMBL" id="JADMLG010000004">
    <property type="protein sequence ID" value="MBH0777125.1"/>
    <property type="molecule type" value="Genomic_DNA"/>
</dbReference>
<evidence type="ECO:0000313" key="6">
    <source>
        <dbReference type="Proteomes" id="UP000655751"/>
    </source>
</evidence>
<sequence>MEWTSVDLDNCPVVRALDVVGSRWTLLVLREMFNGVHRFEDIQQHLGVSTSVLSRRLAEMAEHGLVDRIPYRDEGRRERSEYRPTPIAWELYPVVVGLMQWGDRHLTGPNRPTVQLVQTSTGKPVVAALVTADATTCTPADLTVLTSEPDK</sequence>
<dbReference type="InterPro" id="IPR036390">
    <property type="entry name" value="WH_DNA-bd_sf"/>
</dbReference>
<reference evidence="5" key="1">
    <citation type="submission" date="2020-11" db="EMBL/GenBank/DDBJ databases">
        <title>Nocardia NEAU-351.nov., a novel actinomycete isolated from the cow dung.</title>
        <authorList>
            <person name="Zhang X."/>
        </authorList>
    </citation>
    <scope>NUCLEOTIDE SEQUENCE</scope>
    <source>
        <strain evidence="5">NEAU-351</strain>
    </source>
</reference>
<dbReference type="CDD" id="cd00090">
    <property type="entry name" value="HTH_ARSR"/>
    <property type="match status" value="1"/>
</dbReference>
<dbReference type="Gene3D" id="1.10.10.10">
    <property type="entry name" value="Winged helix-like DNA-binding domain superfamily/Winged helix DNA-binding domain"/>
    <property type="match status" value="1"/>
</dbReference>
<feature type="domain" description="HTH hxlR-type" evidence="4">
    <location>
        <begin position="11"/>
        <end position="110"/>
    </location>
</feature>
<gene>
    <name evidence="5" type="ORF">IT779_12615</name>
</gene>
<dbReference type="InterPro" id="IPR036388">
    <property type="entry name" value="WH-like_DNA-bd_sf"/>
</dbReference>
<dbReference type="InterPro" id="IPR011991">
    <property type="entry name" value="ArsR-like_HTH"/>
</dbReference>
<protein>
    <submittedName>
        <fullName evidence="5">Helix-turn-helix transcriptional regulator</fullName>
    </submittedName>
</protein>
<comment type="caution">
    <text evidence="5">The sequence shown here is derived from an EMBL/GenBank/DDBJ whole genome shotgun (WGS) entry which is preliminary data.</text>
</comment>
<evidence type="ECO:0000256" key="3">
    <source>
        <dbReference type="ARBA" id="ARBA00023163"/>
    </source>
</evidence>
<dbReference type="AlphaFoldDB" id="A0A931N0C9"/>
<evidence type="ECO:0000256" key="2">
    <source>
        <dbReference type="ARBA" id="ARBA00023125"/>
    </source>
</evidence>
<keyword evidence="1" id="KW-0805">Transcription regulation</keyword>
<dbReference type="PANTHER" id="PTHR33204">
    <property type="entry name" value="TRANSCRIPTIONAL REGULATOR, MARR FAMILY"/>
    <property type="match status" value="1"/>
</dbReference>
<evidence type="ECO:0000256" key="1">
    <source>
        <dbReference type="ARBA" id="ARBA00023015"/>
    </source>
</evidence>
<name>A0A931N0C9_9NOCA</name>
<dbReference type="SUPFAM" id="SSF46785">
    <property type="entry name" value="Winged helix' DNA-binding domain"/>
    <property type="match status" value="1"/>
</dbReference>